<organism evidence="1 2">
    <name type="scientific">Stenotrophomonas geniculata N1</name>
    <dbReference type="NCBI Taxonomy" id="1167641"/>
    <lineage>
        <taxon>Bacteria</taxon>
        <taxon>Pseudomonadati</taxon>
        <taxon>Pseudomonadota</taxon>
        <taxon>Gammaproteobacteria</taxon>
        <taxon>Lysobacterales</taxon>
        <taxon>Lysobacteraceae</taxon>
        <taxon>Stenotrophomonas</taxon>
    </lineage>
</organism>
<protein>
    <recommendedName>
        <fullName evidence="3">Metal-dependent HD superfamily phosphohydrolase</fullName>
    </recommendedName>
</protein>
<name>A0A0L8A8N3_9GAMM</name>
<dbReference type="AlphaFoldDB" id="A0A0L8A8N3"/>
<sequence length="200" mass="22001">MDFSPLTLAPAQWQALQDSYATPPRAYHHFGHVRAVLQHCQEVADGPGWKQPAEIYLAVLYHDAIYQAGRKDNEARSAQLALQAIAQAPALAGVDAARVEQLILLTARHGALGPEDVDAEAALFLDCDMAILAAPEPAFAAYDRGVAEEYKGVVPGFLYRAGRRRFLQGLLRAPRIFLSEFFHQRLDAAARDNLRRQLGG</sequence>
<dbReference type="RefSeq" id="WP_010482886.1">
    <property type="nucleotide sequence ID" value="NZ_AJLO02000027.1"/>
</dbReference>
<dbReference type="EMBL" id="AJLO02000027">
    <property type="protein sequence ID" value="KOE98660.1"/>
    <property type="molecule type" value="Genomic_DNA"/>
</dbReference>
<dbReference type="OrthoDB" id="9808993at2"/>
<gene>
    <name evidence="1" type="ORF">W7K_14360</name>
</gene>
<comment type="caution">
    <text evidence="1">The sequence shown here is derived from an EMBL/GenBank/DDBJ whole genome shotgun (WGS) entry which is preliminary data.</text>
</comment>
<reference evidence="1 2" key="1">
    <citation type="journal article" date="2012" name="J. Bacteriol.">
        <title>Genome sequence of a novel nicotine-degrading strain, Pseudomonas geniculata N1.</title>
        <authorList>
            <person name="Tang H."/>
            <person name="Yu H."/>
            <person name="Tai C."/>
            <person name="Huang K."/>
            <person name="Liu Y."/>
            <person name="Wang L."/>
            <person name="Yao Y."/>
            <person name="Wu G."/>
            <person name="Xu P."/>
        </authorList>
    </citation>
    <scope>NUCLEOTIDE SEQUENCE [LARGE SCALE GENOMIC DNA]</scope>
    <source>
        <strain evidence="1 2">N1</strain>
    </source>
</reference>
<dbReference type="SUPFAM" id="SSF109604">
    <property type="entry name" value="HD-domain/PDEase-like"/>
    <property type="match status" value="1"/>
</dbReference>
<dbReference type="PANTHER" id="PTHR21174:SF0">
    <property type="entry name" value="HD PHOSPHOHYDROLASE FAMILY PROTEIN-RELATED"/>
    <property type="match status" value="1"/>
</dbReference>
<proteinExistence type="predicted"/>
<dbReference type="InterPro" id="IPR009218">
    <property type="entry name" value="HD_phosphohydro"/>
</dbReference>
<dbReference type="PIRSF" id="PIRSF035170">
    <property type="entry name" value="HD_phosphohydro"/>
    <property type="match status" value="1"/>
</dbReference>
<evidence type="ECO:0000313" key="1">
    <source>
        <dbReference type="EMBL" id="KOE98660.1"/>
    </source>
</evidence>
<dbReference type="PANTHER" id="PTHR21174">
    <property type="match status" value="1"/>
</dbReference>
<evidence type="ECO:0008006" key="3">
    <source>
        <dbReference type="Google" id="ProtNLM"/>
    </source>
</evidence>
<accession>A0A0L8A8N3</accession>
<dbReference type="Proteomes" id="UP000036890">
    <property type="component" value="Unassembled WGS sequence"/>
</dbReference>
<evidence type="ECO:0000313" key="2">
    <source>
        <dbReference type="Proteomes" id="UP000036890"/>
    </source>
</evidence>
<dbReference type="Gene3D" id="1.10.3210.10">
    <property type="entry name" value="Hypothetical protein af1432"/>
    <property type="match status" value="1"/>
</dbReference>